<comment type="caution">
    <text evidence="10">The sequence shown here is derived from an EMBL/GenBank/DDBJ whole genome shotgun (WGS) entry which is preliminary data.</text>
</comment>
<evidence type="ECO:0000313" key="11">
    <source>
        <dbReference type="Proteomes" id="UP000248597"/>
    </source>
</evidence>
<evidence type="ECO:0000256" key="1">
    <source>
        <dbReference type="ARBA" id="ARBA00004651"/>
    </source>
</evidence>
<feature type="transmembrane region" description="Helical" evidence="8">
    <location>
        <begin position="299"/>
        <end position="325"/>
    </location>
</feature>
<gene>
    <name evidence="10" type="ORF">DI569_09900</name>
</gene>
<feature type="transmembrane region" description="Helical" evidence="8">
    <location>
        <begin position="439"/>
        <end position="458"/>
    </location>
</feature>
<dbReference type="GO" id="GO:0006857">
    <property type="term" value="P:oligopeptide transport"/>
    <property type="evidence" value="ECO:0007669"/>
    <property type="project" value="InterPro"/>
</dbReference>
<evidence type="ECO:0000256" key="5">
    <source>
        <dbReference type="ARBA" id="ARBA00022856"/>
    </source>
</evidence>
<evidence type="ECO:0000259" key="9">
    <source>
        <dbReference type="PROSITE" id="PS50850"/>
    </source>
</evidence>
<protein>
    <submittedName>
        <fullName evidence="10">MFS transporter</fullName>
    </submittedName>
</protein>
<evidence type="ECO:0000256" key="8">
    <source>
        <dbReference type="SAM" id="Phobius"/>
    </source>
</evidence>
<reference evidence="10 11" key="1">
    <citation type="submission" date="2017-08" db="EMBL/GenBank/DDBJ databases">
        <title>Infants hospitalized years apart are colonized by the same room-sourced microbial strains.</title>
        <authorList>
            <person name="Brooks B."/>
            <person name="Olm M.R."/>
            <person name="Firek B.A."/>
            <person name="Baker R."/>
            <person name="Thomas B.C."/>
            <person name="Morowitz M.J."/>
            <person name="Banfield J.F."/>
        </authorList>
    </citation>
    <scope>NUCLEOTIDE SEQUENCE [LARGE SCALE GENOMIC DNA]</scope>
    <source>
        <strain evidence="10">S2_005_003_R2_47</strain>
    </source>
</reference>
<evidence type="ECO:0000313" key="10">
    <source>
        <dbReference type="EMBL" id="PZQ21965.1"/>
    </source>
</evidence>
<feature type="transmembrane region" description="Helical" evidence="8">
    <location>
        <begin position="128"/>
        <end position="155"/>
    </location>
</feature>
<feature type="transmembrane region" description="Helical" evidence="8">
    <location>
        <begin position="257"/>
        <end position="279"/>
    </location>
</feature>
<dbReference type="SUPFAM" id="SSF103473">
    <property type="entry name" value="MFS general substrate transporter"/>
    <property type="match status" value="1"/>
</dbReference>
<evidence type="ECO:0000256" key="6">
    <source>
        <dbReference type="ARBA" id="ARBA00022989"/>
    </source>
</evidence>
<keyword evidence="4 8" id="KW-0812">Transmembrane</keyword>
<dbReference type="InterPro" id="IPR018456">
    <property type="entry name" value="PTR2_symporter_CS"/>
</dbReference>
<feature type="transmembrane region" description="Helical" evidence="8">
    <location>
        <begin position="54"/>
        <end position="77"/>
    </location>
</feature>
<keyword evidence="5" id="KW-0653">Protein transport</keyword>
<dbReference type="Pfam" id="PF00854">
    <property type="entry name" value="PTR2"/>
    <property type="match status" value="2"/>
</dbReference>
<dbReference type="InterPro" id="IPR005279">
    <property type="entry name" value="Dipep/tripep_permease"/>
</dbReference>
<feature type="transmembrane region" description="Helical" evidence="8">
    <location>
        <begin position="98"/>
        <end position="116"/>
    </location>
</feature>
<keyword evidence="3" id="KW-1003">Cell membrane</keyword>
<dbReference type="GO" id="GO:0005886">
    <property type="term" value="C:plasma membrane"/>
    <property type="evidence" value="ECO:0007669"/>
    <property type="project" value="UniProtKB-SubCell"/>
</dbReference>
<dbReference type="Proteomes" id="UP000248597">
    <property type="component" value="Unassembled WGS sequence"/>
</dbReference>
<dbReference type="PANTHER" id="PTHR23517">
    <property type="entry name" value="RESISTANCE PROTEIN MDTM, PUTATIVE-RELATED-RELATED"/>
    <property type="match status" value="1"/>
</dbReference>
<evidence type="ECO:0000256" key="3">
    <source>
        <dbReference type="ARBA" id="ARBA00022475"/>
    </source>
</evidence>
<evidence type="ECO:0000256" key="7">
    <source>
        <dbReference type="ARBA" id="ARBA00023136"/>
    </source>
</evidence>
<dbReference type="AlphaFoldDB" id="A0A2W5L5L9"/>
<sequence length="476" mass="51891">MTAIVAAPEDLRPVPNEAAAADDRSFFGHPKGLAYLAFTEAWERFSFYGMSALLLLYMIQRLLLPEVMGGVLGLSLFRSALENLTGPLSDRAFASQVYGLYSGLVYFTPVFGGLLADRLLGQRHTVMLGAVLMALGHFMMAFNASFLIALALLIVGSGCFKGNITTQIGHLYPLEDESRRTRGFAIFSAAINVGAFAGPLVCAIVAQVWGWHAGFGLAGALMLIALVIYMRGRPYLPKDSRRVRGSSKPPPLTGHDWRVIGMLVLISAIGIPVVVAYYQETNAGLLLIEDSVARDLFGFEIPASAFVALDGLFCFALVPFVLLLWKRQERKGREPGEMGKVVIGYLITMMANLVMIVPATWIDADPAVKVSMIWPFLLYLLNAIGFLYYWPTLLALFSRAAPRAINATMMGILFFSTFIGSVWMGAIGGWWNAMPHVDFFLWHAGLAAGPLAAMLLIAKPAARLLAPRMLDQGARS</sequence>
<evidence type="ECO:0000256" key="2">
    <source>
        <dbReference type="ARBA" id="ARBA00022448"/>
    </source>
</evidence>
<name>A0A2W5L5L9_SPHMC</name>
<keyword evidence="7 8" id="KW-0472">Membrane</keyword>
<evidence type="ECO:0000256" key="4">
    <source>
        <dbReference type="ARBA" id="ARBA00022692"/>
    </source>
</evidence>
<dbReference type="PROSITE" id="PS50850">
    <property type="entry name" value="MFS"/>
    <property type="match status" value="1"/>
</dbReference>
<feature type="transmembrane region" description="Helical" evidence="8">
    <location>
        <begin position="409"/>
        <end position="433"/>
    </location>
</feature>
<accession>A0A2W5L5L9</accession>
<dbReference type="InterPro" id="IPR036259">
    <property type="entry name" value="MFS_trans_sf"/>
</dbReference>
<keyword evidence="6 8" id="KW-1133">Transmembrane helix</keyword>
<dbReference type="InterPro" id="IPR020846">
    <property type="entry name" value="MFS_dom"/>
</dbReference>
<feature type="transmembrane region" description="Helical" evidence="8">
    <location>
        <begin position="184"/>
        <end position="209"/>
    </location>
</feature>
<feature type="domain" description="Major facilitator superfamily (MFS) profile" evidence="9">
    <location>
        <begin position="54"/>
        <end position="461"/>
    </location>
</feature>
<feature type="transmembrane region" description="Helical" evidence="8">
    <location>
        <begin position="215"/>
        <end position="236"/>
    </location>
</feature>
<dbReference type="PANTHER" id="PTHR23517:SF15">
    <property type="entry name" value="PROTON-DEPENDENT OLIGOPEPTIDE FAMILY TRANSPORT PROTEIN"/>
    <property type="match status" value="1"/>
</dbReference>
<organism evidence="10 11">
    <name type="scientific">Sphingopyxis macrogoltabida</name>
    <name type="common">Sphingomonas macrogoltabidus</name>
    <dbReference type="NCBI Taxonomy" id="33050"/>
    <lineage>
        <taxon>Bacteria</taxon>
        <taxon>Pseudomonadati</taxon>
        <taxon>Pseudomonadota</taxon>
        <taxon>Alphaproteobacteria</taxon>
        <taxon>Sphingomonadales</taxon>
        <taxon>Sphingomonadaceae</taxon>
        <taxon>Sphingopyxis</taxon>
    </lineage>
</organism>
<dbReference type="NCBIfam" id="TIGR00924">
    <property type="entry name" value="yjdL_sub1_fam"/>
    <property type="match status" value="1"/>
</dbReference>
<dbReference type="InterPro" id="IPR050171">
    <property type="entry name" value="MFS_Transporters"/>
</dbReference>
<feature type="transmembrane region" description="Helical" evidence="8">
    <location>
        <begin position="341"/>
        <end position="361"/>
    </location>
</feature>
<keyword evidence="5" id="KW-0571">Peptide transport</keyword>
<keyword evidence="2" id="KW-0813">Transport</keyword>
<comment type="subcellular location">
    <subcellularLocation>
        <location evidence="1">Cell membrane</location>
        <topology evidence="1">Multi-pass membrane protein</topology>
    </subcellularLocation>
</comment>
<dbReference type="CDD" id="cd17346">
    <property type="entry name" value="MFS_DtpA_like"/>
    <property type="match status" value="1"/>
</dbReference>
<dbReference type="PROSITE" id="PS01022">
    <property type="entry name" value="PTR2_1"/>
    <property type="match status" value="1"/>
</dbReference>
<dbReference type="InterPro" id="IPR000109">
    <property type="entry name" value="POT_fam"/>
</dbReference>
<feature type="transmembrane region" description="Helical" evidence="8">
    <location>
        <begin position="373"/>
        <end position="397"/>
    </location>
</feature>
<proteinExistence type="predicted"/>
<dbReference type="GO" id="GO:1904680">
    <property type="term" value="F:peptide transmembrane transporter activity"/>
    <property type="evidence" value="ECO:0007669"/>
    <property type="project" value="InterPro"/>
</dbReference>
<dbReference type="Gene3D" id="1.20.1250.20">
    <property type="entry name" value="MFS general substrate transporter like domains"/>
    <property type="match status" value="2"/>
</dbReference>
<dbReference type="EMBL" id="QFPJ01000020">
    <property type="protein sequence ID" value="PZQ21965.1"/>
    <property type="molecule type" value="Genomic_DNA"/>
</dbReference>